<dbReference type="STRING" id="936435.F8PZQ3"/>
<dbReference type="SUPFAM" id="SSF53335">
    <property type="entry name" value="S-adenosyl-L-methionine-dependent methyltransferases"/>
    <property type="match status" value="1"/>
</dbReference>
<dbReference type="Pfam" id="PF02353">
    <property type="entry name" value="CMAS"/>
    <property type="match status" value="1"/>
</dbReference>
<dbReference type="Gene3D" id="3.40.50.150">
    <property type="entry name" value="Vaccinia Virus protein VP39"/>
    <property type="match status" value="1"/>
</dbReference>
<evidence type="ECO:0000313" key="2">
    <source>
        <dbReference type="Proteomes" id="UP000008063"/>
    </source>
</evidence>
<dbReference type="PANTHER" id="PTHR43667">
    <property type="entry name" value="CYCLOPROPANE-FATTY-ACYL-PHOSPHOLIPID SYNTHASE"/>
    <property type="match status" value="1"/>
</dbReference>
<protein>
    <recommendedName>
        <fullName evidence="3">Cyclopropane-fatty-acyl-phospholipid synthase</fullName>
    </recommendedName>
</protein>
<name>F8PZQ3_SERL3</name>
<dbReference type="PANTHER" id="PTHR43667:SF2">
    <property type="entry name" value="FATTY ACID C-METHYL TRANSFERASE"/>
    <property type="match status" value="1"/>
</dbReference>
<reference evidence="2" key="1">
    <citation type="journal article" date="2011" name="Science">
        <title>The plant cell wall-decomposing machinery underlies the functional diversity of forest fungi.</title>
        <authorList>
            <person name="Eastwood D.C."/>
            <person name="Floudas D."/>
            <person name="Binder M."/>
            <person name="Majcherczyk A."/>
            <person name="Schneider P."/>
            <person name="Aerts A."/>
            <person name="Asiegbu F.O."/>
            <person name="Baker S.E."/>
            <person name="Barry K."/>
            <person name="Bendiksby M."/>
            <person name="Blumentritt M."/>
            <person name="Coutinho P.M."/>
            <person name="Cullen D."/>
            <person name="de Vries R.P."/>
            <person name="Gathman A."/>
            <person name="Goodell B."/>
            <person name="Henrissat B."/>
            <person name="Ihrmark K."/>
            <person name="Kauserud H."/>
            <person name="Kohler A."/>
            <person name="LaButti K."/>
            <person name="Lapidus A."/>
            <person name="Lavin J.L."/>
            <person name="Lee Y.-H."/>
            <person name="Lindquist E."/>
            <person name="Lilly W."/>
            <person name="Lucas S."/>
            <person name="Morin E."/>
            <person name="Murat C."/>
            <person name="Oguiza J.A."/>
            <person name="Park J."/>
            <person name="Pisabarro A.G."/>
            <person name="Riley R."/>
            <person name="Rosling A."/>
            <person name="Salamov A."/>
            <person name="Schmidt O."/>
            <person name="Schmutz J."/>
            <person name="Skrede I."/>
            <person name="Stenlid J."/>
            <person name="Wiebenga A."/>
            <person name="Xie X."/>
            <person name="Kuees U."/>
            <person name="Hibbett D.S."/>
            <person name="Hoffmeister D."/>
            <person name="Hoegberg N."/>
            <person name="Martin F."/>
            <person name="Grigoriev I.V."/>
            <person name="Watkinson S.C."/>
        </authorList>
    </citation>
    <scope>NUCLEOTIDE SEQUENCE [LARGE SCALE GENOMIC DNA]</scope>
    <source>
        <strain evidence="2">strain S7.3</strain>
    </source>
</reference>
<organism evidence="2">
    <name type="scientific">Serpula lacrymans var. lacrymans (strain S7.3)</name>
    <name type="common">Dry rot fungus</name>
    <dbReference type="NCBI Taxonomy" id="936435"/>
    <lineage>
        <taxon>Eukaryota</taxon>
        <taxon>Fungi</taxon>
        <taxon>Dikarya</taxon>
        <taxon>Basidiomycota</taxon>
        <taxon>Agaricomycotina</taxon>
        <taxon>Agaricomycetes</taxon>
        <taxon>Agaricomycetidae</taxon>
        <taxon>Boletales</taxon>
        <taxon>Coniophorineae</taxon>
        <taxon>Serpulaceae</taxon>
        <taxon>Serpula</taxon>
    </lineage>
</organism>
<dbReference type="InParanoid" id="F8PZQ3"/>
<gene>
    <name evidence="1" type="ORF">SERLA73DRAFT_91705</name>
</gene>
<dbReference type="Proteomes" id="UP000008063">
    <property type="component" value="Unassembled WGS sequence"/>
</dbReference>
<dbReference type="HOGENOM" id="CLU_026434_0_0_1"/>
<dbReference type="OrthoDB" id="8300214at2759"/>
<dbReference type="InterPro" id="IPR029063">
    <property type="entry name" value="SAM-dependent_MTases_sf"/>
</dbReference>
<dbReference type="CDD" id="cd02440">
    <property type="entry name" value="AdoMet_MTases"/>
    <property type="match status" value="1"/>
</dbReference>
<dbReference type="InterPro" id="IPR050723">
    <property type="entry name" value="CFA/CMAS"/>
</dbReference>
<proteinExistence type="predicted"/>
<feature type="non-terminal residue" evidence="1">
    <location>
        <position position="435"/>
    </location>
</feature>
<sequence>MSEQLLDTPSKHPFSVLAVLDNAWSVLREKALTTAWPPLIRVTETAVITLMQKITSGHLRVLTYSQIYAFPSLKGPNPKDDLKAELRVIKDTFWIRLVTMGDLGFSEAYMYGDVECDDLVALFKIFLHNRQNLVDLDSKASYLFTLPQKITSYRFLNTISNSRCNISAHYDISNEMFAGFLSEDMTYSCAIFDTLDADLKGGQLRKLRHIIAKAKISSNQRVLEIGSGWGSLSILIAQTFPGTTVDTITLSVHQQTMALARIKAADMQDRIKVHLMDYRAMPFEWKGLFDRVVSIEMIEAVGSEFIEKYWSVVDWALKEDGGVGVVQVITIPEALFPGGFLPTVTLLLQAMEKGSSGRLIVDSISNIGPHYARTLREWRKRFISNFDSVIVPALKTEYPSVMGGPKGREEIEVFKRKWLCACYCEVGFTTRTLGG</sequence>
<keyword evidence="2" id="KW-1185">Reference proteome</keyword>
<evidence type="ECO:0000313" key="1">
    <source>
        <dbReference type="EMBL" id="EGN98375.1"/>
    </source>
</evidence>
<evidence type="ECO:0008006" key="3">
    <source>
        <dbReference type="Google" id="ProtNLM"/>
    </source>
</evidence>
<dbReference type="AlphaFoldDB" id="F8PZQ3"/>
<dbReference type="OMA" id="WGGLAEF"/>
<accession>F8PZQ3</accession>
<dbReference type="EMBL" id="GL945481">
    <property type="protein sequence ID" value="EGN98375.1"/>
    <property type="molecule type" value="Genomic_DNA"/>
</dbReference>